<keyword evidence="1" id="KW-0472">Membrane</keyword>
<name>A0ABW3GEK5_9PROT</name>
<comment type="caution">
    <text evidence="3">The sequence shown here is derived from an EMBL/GenBank/DDBJ whole genome shotgun (WGS) entry which is preliminary data.</text>
</comment>
<accession>A0ABW3GEK5</accession>
<keyword evidence="4" id="KW-1185">Reference proteome</keyword>
<feature type="transmembrane region" description="Helical" evidence="1">
    <location>
        <begin position="12"/>
        <end position="28"/>
    </location>
</feature>
<proteinExistence type="predicted"/>
<evidence type="ECO:0000313" key="3">
    <source>
        <dbReference type="EMBL" id="MFD0929026.1"/>
    </source>
</evidence>
<evidence type="ECO:0000259" key="2">
    <source>
        <dbReference type="Pfam" id="PF11127"/>
    </source>
</evidence>
<evidence type="ECO:0000313" key="4">
    <source>
        <dbReference type="Proteomes" id="UP001597106"/>
    </source>
</evidence>
<organism evidence="3 4">
    <name type="scientific">Methylophilus glucosoxydans</name>
    <dbReference type="NCBI Taxonomy" id="752553"/>
    <lineage>
        <taxon>Bacteria</taxon>
        <taxon>Pseudomonadati</taxon>
        <taxon>Pseudomonadota</taxon>
        <taxon>Betaproteobacteria</taxon>
        <taxon>Nitrosomonadales</taxon>
        <taxon>Methylophilaceae</taxon>
        <taxon>Methylophilus</taxon>
    </lineage>
</organism>
<dbReference type="EMBL" id="JBHTJW010000002">
    <property type="protein sequence ID" value="MFD0929026.1"/>
    <property type="molecule type" value="Genomic_DNA"/>
</dbReference>
<keyword evidence="1" id="KW-1133">Transmembrane helix</keyword>
<dbReference type="Proteomes" id="UP001597106">
    <property type="component" value="Unassembled WGS sequence"/>
</dbReference>
<keyword evidence="1" id="KW-0812">Transmembrane</keyword>
<reference evidence="4" key="1">
    <citation type="journal article" date="2019" name="Int. J. Syst. Evol. Microbiol.">
        <title>The Global Catalogue of Microorganisms (GCM) 10K type strain sequencing project: providing services to taxonomists for standard genome sequencing and annotation.</title>
        <authorList>
            <consortium name="The Broad Institute Genomics Platform"/>
            <consortium name="The Broad Institute Genome Sequencing Center for Infectious Disease"/>
            <person name="Wu L."/>
            <person name="Ma J."/>
        </authorList>
    </citation>
    <scope>NUCLEOTIDE SEQUENCE [LARGE SCALE GENOMIC DNA]</scope>
    <source>
        <strain evidence="4">CCUG 59685</strain>
    </source>
</reference>
<dbReference type="Pfam" id="PF11127">
    <property type="entry name" value="YgaP-like_TM"/>
    <property type="match status" value="1"/>
</dbReference>
<gene>
    <name evidence="3" type="ORF">ACFQ1T_04455</name>
</gene>
<sequence>MADNIGQLEQYLRVIIGAGLLMWTLFFQGPTWGWFGLVPLATGLIQWCPLYALLKINRR</sequence>
<evidence type="ECO:0000256" key="1">
    <source>
        <dbReference type="SAM" id="Phobius"/>
    </source>
</evidence>
<dbReference type="InterPro" id="IPR021309">
    <property type="entry name" value="YgaP-like_TM"/>
</dbReference>
<feature type="transmembrane region" description="Helical" evidence="1">
    <location>
        <begin position="34"/>
        <end position="54"/>
    </location>
</feature>
<dbReference type="RefSeq" id="WP_194748877.1">
    <property type="nucleotide sequence ID" value="NZ_JBHTJW010000002.1"/>
</dbReference>
<feature type="domain" description="Inner membrane protein YgaP-like transmembrane" evidence="2">
    <location>
        <begin position="1"/>
        <end position="58"/>
    </location>
</feature>
<protein>
    <submittedName>
        <fullName evidence="3">DUF2892 domain-containing protein</fullName>
    </submittedName>
</protein>